<reference evidence="2" key="1">
    <citation type="submission" date="2022-10" db="EMBL/GenBank/DDBJ databases">
        <title>The WGS of Solirubrobacter ginsenosidimutans DSM 21036.</title>
        <authorList>
            <person name="Jiang Z."/>
        </authorList>
    </citation>
    <scope>NUCLEOTIDE SEQUENCE</scope>
    <source>
        <strain evidence="2">DSM 21036</strain>
    </source>
</reference>
<organism evidence="2 3">
    <name type="scientific">Solirubrobacter ginsenosidimutans</name>
    <dbReference type="NCBI Taxonomy" id="490573"/>
    <lineage>
        <taxon>Bacteria</taxon>
        <taxon>Bacillati</taxon>
        <taxon>Actinomycetota</taxon>
        <taxon>Thermoleophilia</taxon>
        <taxon>Solirubrobacterales</taxon>
        <taxon>Solirubrobacteraceae</taxon>
        <taxon>Solirubrobacter</taxon>
    </lineage>
</organism>
<name>A0A9X3RXY9_9ACTN</name>
<proteinExistence type="predicted"/>
<dbReference type="InterPro" id="IPR037523">
    <property type="entry name" value="VOC_core"/>
</dbReference>
<evidence type="ECO:0000313" key="3">
    <source>
        <dbReference type="Proteomes" id="UP001149140"/>
    </source>
</evidence>
<dbReference type="AlphaFoldDB" id="A0A9X3RXY9"/>
<feature type="domain" description="VOC" evidence="1">
    <location>
        <begin position="6"/>
        <end position="143"/>
    </location>
</feature>
<dbReference type="SUPFAM" id="SSF54593">
    <property type="entry name" value="Glyoxalase/Bleomycin resistance protein/Dihydroxybiphenyl dioxygenase"/>
    <property type="match status" value="1"/>
</dbReference>
<dbReference type="Pfam" id="PF13669">
    <property type="entry name" value="Glyoxalase_4"/>
    <property type="match status" value="1"/>
</dbReference>
<dbReference type="PROSITE" id="PS51819">
    <property type="entry name" value="VOC"/>
    <property type="match status" value="1"/>
</dbReference>
<gene>
    <name evidence="2" type="ORF">OM076_02185</name>
</gene>
<sequence length="177" mass="19004">MQVIPPVHHLGYVVDELRAGVEAFARDFGAGPFYAIEHVAFDEVTFDGAPAVYDHSSAFGAWGPILVELTQVHEAQPHGLERALTPAGAGLGHVAWLADDLDDEVRRLQAAGLRPFHTGRSGPVSAVWLEGAPFGHPVEVLQRVPELLGFYAMLREAADGWDGNDPFRLAPAPSPAV</sequence>
<comment type="caution">
    <text evidence="2">The sequence shown here is derived from an EMBL/GenBank/DDBJ whole genome shotgun (WGS) entry which is preliminary data.</text>
</comment>
<dbReference type="EMBL" id="JAPDOD010000001">
    <property type="protein sequence ID" value="MDA0159060.1"/>
    <property type="molecule type" value="Genomic_DNA"/>
</dbReference>
<dbReference type="Gene3D" id="3.10.180.10">
    <property type="entry name" value="2,3-Dihydroxybiphenyl 1,2-Dioxygenase, domain 1"/>
    <property type="match status" value="1"/>
</dbReference>
<keyword evidence="3" id="KW-1185">Reference proteome</keyword>
<dbReference type="RefSeq" id="WP_270037715.1">
    <property type="nucleotide sequence ID" value="NZ_JAPDOD010000001.1"/>
</dbReference>
<evidence type="ECO:0000313" key="2">
    <source>
        <dbReference type="EMBL" id="MDA0159060.1"/>
    </source>
</evidence>
<dbReference type="Proteomes" id="UP001149140">
    <property type="component" value="Unassembled WGS sequence"/>
</dbReference>
<evidence type="ECO:0000259" key="1">
    <source>
        <dbReference type="PROSITE" id="PS51819"/>
    </source>
</evidence>
<protein>
    <submittedName>
        <fullName evidence="2">VOC family protein</fullName>
    </submittedName>
</protein>
<dbReference type="InterPro" id="IPR029068">
    <property type="entry name" value="Glyas_Bleomycin-R_OHBP_Dase"/>
</dbReference>
<accession>A0A9X3RXY9</accession>